<dbReference type="AlphaFoldDB" id="A0AAV8XLM8"/>
<name>A0AAV8XLM8_9CUCU</name>
<keyword evidence="2" id="KW-1185">Reference proteome</keyword>
<sequence length="65" mass="7664">MGGNRSAWTQEWHRLAWHSIASHSAQWKRTLKRQVIFNLGKNVHGENIYISNLNQNISTLHKRIE</sequence>
<proteinExistence type="predicted"/>
<evidence type="ECO:0000313" key="2">
    <source>
        <dbReference type="Proteomes" id="UP001162162"/>
    </source>
</evidence>
<dbReference type="Proteomes" id="UP001162162">
    <property type="component" value="Unassembled WGS sequence"/>
</dbReference>
<comment type="caution">
    <text evidence="1">The sequence shown here is derived from an EMBL/GenBank/DDBJ whole genome shotgun (WGS) entry which is preliminary data.</text>
</comment>
<gene>
    <name evidence="1" type="ORF">NQ318_011332</name>
</gene>
<feature type="non-terminal residue" evidence="1">
    <location>
        <position position="65"/>
    </location>
</feature>
<accession>A0AAV8XLM8</accession>
<protein>
    <submittedName>
        <fullName evidence="1">Uncharacterized protein</fullName>
    </submittedName>
</protein>
<reference evidence="1" key="1">
    <citation type="journal article" date="2023" name="Insect Mol. Biol.">
        <title>Genome sequencing provides insights into the evolution of gene families encoding plant cell wall-degrading enzymes in longhorned beetles.</title>
        <authorList>
            <person name="Shin N.R."/>
            <person name="Okamura Y."/>
            <person name="Kirsch R."/>
            <person name="Pauchet Y."/>
        </authorList>
    </citation>
    <scope>NUCLEOTIDE SEQUENCE</scope>
    <source>
        <strain evidence="1">AMC_N1</strain>
    </source>
</reference>
<evidence type="ECO:0000313" key="1">
    <source>
        <dbReference type="EMBL" id="KAJ8939548.1"/>
    </source>
</evidence>
<dbReference type="EMBL" id="JAPWTK010000483">
    <property type="protein sequence ID" value="KAJ8939548.1"/>
    <property type="molecule type" value="Genomic_DNA"/>
</dbReference>
<organism evidence="1 2">
    <name type="scientific">Aromia moschata</name>
    <dbReference type="NCBI Taxonomy" id="1265417"/>
    <lineage>
        <taxon>Eukaryota</taxon>
        <taxon>Metazoa</taxon>
        <taxon>Ecdysozoa</taxon>
        <taxon>Arthropoda</taxon>
        <taxon>Hexapoda</taxon>
        <taxon>Insecta</taxon>
        <taxon>Pterygota</taxon>
        <taxon>Neoptera</taxon>
        <taxon>Endopterygota</taxon>
        <taxon>Coleoptera</taxon>
        <taxon>Polyphaga</taxon>
        <taxon>Cucujiformia</taxon>
        <taxon>Chrysomeloidea</taxon>
        <taxon>Cerambycidae</taxon>
        <taxon>Cerambycinae</taxon>
        <taxon>Callichromatini</taxon>
        <taxon>Aromia</taxon>
    </lineage>
</organism>